<evidence type="ECO:0000313" key="5">
    <source>
        <dbReference type="EMBL" id="SVA07308.1"/>
    </source>
</evidence>
<dbReference type="Pfam" id="PF01436">
    <property type="entry name" value="NHL"/>
    <property type="match status" value="2"/>
</dbReference>
<evidence type="ECO:0000256" key="4">
    <source>
        <dbReference type="SAM" id="MobiDB-lite"/>
    </source>
</evidence>
<dbReference type="PANTHER" id="PTHR10680">
    <property type="entry name" value="PEPTIDYL-GLYCINE ALPHA-AMIDATING MONOOXYGENASE"/>
    <property type="match status" value="1"/>
</dbReference>
<evidence type="ECO:0000256" key="3">
    <source>
        <dbReference type="ARBA" id="ARBA00023180"/>
    </source>
</evidence>
<evidence type="ECO:0008006" key="6">
    <source>
        <dbReference type="Google" id="ProtNLM"/>
    </source>
</evidence>
<dbReference type="Gene3D" id="2.120.10.30">
    <property type="entry name" value="TolB, C-terminal domain"/>
    <property type="match status" value="2"/>
</dbReference>
<dbReference type="PANTHER" id="PTHR10680:SF38">
    <property type="entry name" value="BLL1368 PROTEIN"/>
    <property type="match status" value="1"/>
</dbReference>
<keyword evidence="2" id="KW-0677">Repeat</keyword>
<name>A0A381SVE6_9ZZZZ</name>
<dbReference type="PROSITE" id="PS51125">
    <property type="entry name" value="NHL"/>
    <property type="match status" value="1"/>
</dbReference>
<gene>
    <name evidence="5" type="ORF">METZ01_LOCUS60162</name>
</gene>
<reference evidence="5" key="1">
    <citation type="submission" date="2018-05" db="EMBL/GenBank/DDBJ databases">
        <authorList>
            <person name="Lanie J.A."/>
            <person name="Ng W.-L."/>
            <person name="Kazmierczak K.M."/>
            <person name="Andrzejewski T.M."/>
            <person name="Davidsen T.M."/>
            <person name="Wayne K.J."/>
            <person name="Tettelin H."/>
            <person name="Glass J.I."/>
            <person name="Rusch D."/>
            <person name="Podicherti R."/>
            <person name="Tsui H.-C.T."/>
            <person name="Winkler M.E."/>
        </authorList>
    </citation>
    <scope>NUCLEOTIDE SEQUENCE</scope>
</reference>
<evidence type="ECO:0000256" key="1">
    <source>
        <dbReference type="ARBA" id="ARBA00022729"/>
    </source>
</evidence>
<feature type="region of interest" description="Disordered" evidence="4">
    <location>
        <begin position="256"/>
        <end position="291"/>
    </location>
</feature>
<keyword evidence="1" id="KW-0732">Signal</keyword>
<protein>
    <recommendedName>
        <fullName evidence="6">6-bladed beta-propeller</fullName>
    </recommendedName>
</protein>
<dbReference type="AlphaFoldDB" id="A0A381SVE6"/>
<dbReference type="InterPro" id="IPR011042">
    <property type="entry name" value="6-blade_b-propeller_TolB-like"/>
</dbReference>
<keyword evidence="3" id="KW-0325">Glycoprotein</keyword>
<evidence type="ECO:0000256" key="2">
    <source>
        <dbReference type="ARBA" id="ARBA00022737"/>
    </source>
</evidence>
<dbReference type="EMBL" id="UINC01003550">
    <property type="protein sequence ID" value="SVA07308.1"/>
    <property type="molecule type" value="Genomic_DNA"/>
</dbReference>
<feature type="non-terminal residue" evidence="5">
    <location>
        <position position="291"/>
    </location>
</feature>
<dbReference type="SUPFAM" id="SSF63829">
    <property type="entry name" value="Calcium-dependent phosphotriesterase"/>
    <property type="match status" value="1"/>
</dbReference>
<proteinExistence type="predicted"/>
<dbReference type="InterPro" id="IPR001258">
    <property type="entry name" value="NHL_repeat"/>
</dbReference>
<sequence length="291" mass="31956">MNTFGSGDYKFKVVEGFFKRPRGWPFVEVADVAVDKEDNVYLLTRGPYVAVMIFDKKGQYLDGWGKIGGRPETGLDFMVPHGISVGPDGSVYTSDTGDHTVRRWSKEGDLLLTIGSPMNSSAEQSGKPFNRPTHLTVASNGDFYASDGYGNSHIHCFDPYGSLRFSWGGHGSGQGQFDTIHSVFVDEEDGDKIYATDRYNNRVQFFKPDGEFIGEWTGLNLPNAIRKGPDGNFYVAELDHRVSVLDANGNLLTRWGETGGELDDSETGSGLPDSPSRNPMIKGKVKHEPGA</sequence>
<organism evidence="5">
    <name type="scientific">marine metagenome</name>
    <dbReference type="NCBI Taxonomy" id="408172"/>
    <lineage>
        <taxon>unclassified sequences</taxon>
        <taxon>metagenomes</taxon>
        <taxon>ecological metagenomes</taxon>
    </lineage>
</organism>
<accession>A0A381SVE6</accession>